<feature type="region of interest" description="Disordered" evidence="1">
    <location>
        <begin position="461"/>
        <end position="493"/>
    </location>
</feature>
<dbReference type="Pfam" id="PF07287">
    <property type="entry name" value="AtuA"/>
    <property type="match status" value="1"/>
</dbReference>
<evidence type="ECO:0000313" key="4">
    <source>
        <dbReference type="EMBL" id="RYP82045.1"/>
    </source>
</evidence>
<comment type="caution">
    <text evidence="4">The sequence shown here is derived from an EMBL/GenBank/DDBJ whole genome shotgun (WGS) entry which is preliminary data.</text>
</comment>
<sequence length="608" mass="63689">MSGGESAGFPGRPGNPADDRQNSGRQVPELPVESVRIGNCSGFYGDRLSAMREMLEGAPDDRHSLDVLTGDYLAELTMLILGKDTMKDPSLGYARTFVRQVEDCLGLALERGVRIVSNAGGLNPAGLAARLREVARGLGLDPAIAYVEGDDLRGTDLGFPGALTANAYLGGFGIARALEQGADVVVTGRVTDASLVVGPAAAYHGWKPDDLDALAGGVVAGHVVECGTQATGGNFSGFATLPHTGLPLGFPIAEVAADGSSVITKHPGTGGAVTVDTVTAQLFYEIQGPRYLGPDVTARLDTIALEQIGEDRIAITGVRGEAPPRQLKVGVNELGGFRNTVELVLTGLDVEGKAEWVRAQLDAALGDPGPATVTWSTVTPPPADAGTEEAASYLLRCTVMDQQADPVGRRFTAAAVELALASYPGFTMTAPPAAPTPYGVYRPAYVDRTAVIHTVVHADGTRETVPDPTTFGDEAPPEDGRRPSPYPAPTPRLTRSLPLGTFVHARSGDKGGDANLGLWVGHDDSGSYAERVTWLSKLITPKKIRELVPEAADLEVEVYLLPNLGGVNVILRGLLGEGVAASTRFDPQAKGLGEWVRSRTVAIEESLL</sequence>
<proteinExistence type="predicted"/>
<accession>A0A4Q4Z455</accession>
<protein>
    <submittedName>
        <fullName evidence="4">DUF1446 domain-containing protein</fullName>
    </submittedName>
</protein>
<dbReference type="Proteomes" id="UP000295198">
    <property type="component" value="Unassembled WGS sequence"/>
</dbReference>
<feature type="domain" description="AtuA-like ferredoxin-fold" evidence="3">
    <location>
        <begin position="498"/>
        <end position="600"/>
    </location>
</feature>
<dbReference type="InterPro" id="IPR010839">
    <property type="entry name" value="AtuA_N"/>
</dbReference>
<dbReference type="PANTHER" id="PTHR47585">
    <property type="match status" value="1"/>
</dbReference>
<dbReference type="InterPro" id="IPR056362">
    <property type="entry name" value="AtuA-like_ferredoxin_dom"/>
</dbReference>
<organism evidence="4 5">
    <name type="scientific">Nocardioides guangzhouensis</name>
    <dbReference type="NCBI Taxonomy" id="2497878"/>
    <lineage>
        <taxon>Bacteria</taxon>
        <taxon>Bacillati</taxon>
        <taxon>Actinomycetota</taxon>
        <taxon>Actinomycetes</taxon>
        <taxon>Propionibacteriales</taxon>
        <taxon>Nocardioidaceae</taxon>
        <taxon>Nocardioides</taxon>
    </lineage>
</organism>
<dbReference type="OrthoDB" id="3959640at2"/>
<feature type="region of interest" description="Disordered" evidence="1">
    <location>
        <begin position="1"/>
        <end position="31"/>
    </location>
</feature>
<evidence type="ECO:0000259" key="3">
    <source>
        <dbReference type="Pfam" id="PF23544"/>
    </source>
</evidence>
<evidence type="ECO:0000259" key="2">
    <source>
        <dbReference type="Pfam" id="PF07287"/>
    </source>
</evidence>
<name>A0A4Q4Z455_9ACTN</name>
<gene>
    <name evidence="4" type="ORF">EKO23_22605</name>
</gene>
<feature type="domain" description="Acyclic terpene utilisation N-terminal" evidence="2">
    <location>
        <begin position="35"/>
        <end position="456"/>
    </location>
</feature>
<reference evidence="4 5" key="1">
    <citation type="submission" date="2019-01" db="EMBL/GenBank/DDBJ databases">
        <title>Nocardioides guangzhouensis sp. nov., an actinobacterium isolated from soil.</title>
        <authorList>
            <person name="Fu Y."/>
            <person name="Cai Y."/>
            <person name="Lin Z."/>
            <person name="Chen P."/>
        </authorList>
    </citation>
    <scope>NUCLEOTIDE SEQUENCE [LARGE SCALE GENOMIC DNA]</scope>
    <source>
        <strain evidence="4 5">130</strain>
    </source>
</reference>
<evidence type="ECO:0000256" key="1">
    <source>
        <dbReference type="SAM" id="MobiDB-lite"/>
    </source>
</evidence>
<dbReference type="Pfam" id="PF23544">
    <property type="entry name" value="AtuA_ferredoxin"/>
    <property type="match status" value="1"/>
</dbReference>
<dbReference type="EMBL" id="SDKM01000055">
    <property type="protein sequence ID" value="RYP82045.1"/>
    <property type="molecule type" value="Genomic_DNA"/>
</dbReference>
<keyword evidence="5" id="KW-1185">Reference proteome</keyword>
<evidence type="ECO:0000313" key="5">
    <source>
        <dbReference type="Proteomes" id="UP000295198"/>
    </source>
</evidence>
<dbReference type="AlphaFoldDB" id="A0A4Q4Z455"/>
<dbReference type="PANTHER" id="PTHR47585:SF1">
    <property type="entry name" value="DUF1446 DOMAIN-CONTAINING PROTEIN"/>
    <property type="match status" value="1"/>
</dbReference>